<dbReference type="RefSeq" id="WP_043145283.1">
    <property type="nucleotide sequence ID" value="NZ_JSUQ01000020.1"/>
</dbReference>
<dbReference type="EMBL" id="JSUQ01000020">
    <property type="protein sequence ID" value="KHQ51094.1"/>
    <property type="molecule type" value="Genomic_DNA"/>
</dbReference>
<keyword evidence="1" id="KW-0812">Transmembrane</keyword>
<accession>A0A0B3SKL5</accession>
<evidence type="ECO:0000256" key="1">
    <source>
        <dbReference type="SAM" id="Phobius"/>
    </source>
</evidence>
<feature type="transmembrane region" description="Helical" evidence="1">
    <location>
        <begin position="12"/>
        <end position="31"/>
    </location>
</feature>
<name>A0A0B3SKL5_9RHOB</name>
<comment type="caution">
    <text evidence="2">The sequence shown here is derived from an EMBL/GenBank/DDBJ whole genome shotgun (WGS) entry which is preliminary data.</text>
</comment>
<feature type="transmembrane region" description="Helical" evidence="1">
    <location>
        <begin position="43"/>
        <end position="64"/>
    </location>
</feature>
<proteinExistence type="predicted"/>
<dbReference type="AlphaFoldDB" id="A0A0B3SKL5"/>
<keyword evidence="1" id="KW-0472">Membrane</keyword>
<keyword evidence="3" id="KW-1185">Reference proteome</keyword>
<feature type="transmembrane region" description="Helical" evidence="1">
    <location>
        <begin position="76"/>
        <end position="94"/>
    </location>
</feature>
<sequence>MIKTILYETAIMFAWSFPGGLWIVMFAKFALRRSVSFPQGFWAFFYGSIFGYVGILINDFLVGLTMSERLGDIARLVRFLPGFLFSVLAVHIVLEDREGKPFSFLSSAAIIGSLMVVLALLSFTLSYLALA</sequence>
<evidence type="ECO:0000313" key="3">
    <source>
        <dbReference type="Proteomes" id="UP000030960"/>
    </source>
</evidence>
<keyword evidence="1" id="KW-1133">Transmembrane helix</keyword>
<organism evidence="2 3">
    <name type="scientific">Mameliella alba</name>
    <dbReference type="NCBI Taxonomy" id="561184"/>
    <lineage>
        <taxon>Bacteria</taxon>
        <taxon>Pseudomonadati</taxon>
        <taxon>Pseudomonadota</taxon>
        <taxon>Alphaproteobacteria</taxon>
        <taxon>Rhodobacterales</taxon>
        <taxon>Roseobacteraceae</taxon>
        <taxon>Mameliella</taxon>
    </lineage>
</organism>
<reference evidence="2 3" key="1">
    <citation type="submission" date="2014-10" db="EMBL/GenBank/DDBJ databases">
        <title>Genome sequence of Ponticoccus sp. strain UMTAT08 isolated from clonal culture of toxic dinoflagellate Alexandrium tamiyavanichii.</title>
        <authorList>
            <person name="Gan H.Y."/>
            <person name="Muhd D.-D."/>
            <person name="Mohd Noor M.E."/>
            <person name="Yeong Y.S."/>
            <person name="Usup G."/>
        </authorList>
    </citation>
    <scope>NUCLEOTIDE SEQUENCE [LARGE SCALE GENOMIC DNA]</scope>
    <source>
        <strain evidence="2 3">UMTAT08</strain>
    </source>
</reference>
<gene>
    <name evidence="2" type="ORF">OA50_04465</name>
</gene>
<feature type="transmembrane region" description="Helical" evidence="1">
    <location>
        <begin position="106"/>
        <end position="130"/>
    </location>
</feature>
<dbReference type="Proteomes" id="UP000030960">
    <property type="component" value="Unassembled WGS sequence"/>
</dbReference>
<protein>
    <submittedName>
        <fullName evidence="2">Uncharacterized protein</fullName>
    </submittedName>
</protein>
<evidence type="ECO:0000313" key="2">
    <source>
        <dbReference type="EMBL" id="KHQ51094.1"/>
    </source>
</evidence>